<protein>
    <submittedName>
        <fullName evidence="3">Flagellar hook-length control protein FliK</fullName>
    </submittedName>
</protein>
<dbReference type="InterPro" id="IPR038610">
    <property type="entry name" value="FliK-like_C_sf"/>
</dbReference>
<feature type="domain" description="Flagellar hook-length control protein-like C-terminal" evidence="2">
    <location>
        <begin position="267"/>
        <end position="343"/>
    </location>
</feature>
<sequence length="367" mass="40596">MSISNVDSYHSLLSHEPRSSRQRQHRVGEEVRLSVLQQLDNVRYQVGFSDGWRVVYSTVGLPVGATIRATVTAVGERLELQYSGTDIVATAMAEHEVTSEDALADHEQRFNVTLPETDRDTLRDAMKSVDDADTMLMSGLFLGKLAQPMDAPKLQAVYESQRWSELAGAASGRIATLGQDDLGQLAKAMDQALRESPTNVSVATFHAVASETLDTSDDDTDQERRQLAWELLNDQDGGSVEYRYGVLPLIVADQLFELDLVYFRDRQSSAEQTGKSKRMVMTLNAPALGRVEVVAQAIGERVAVTIKSDSESSKQILAAERDRVRELLERLGWGVDAVRYETGDIEKRAAAQVVEHVLSGDSLSRWI</sequence>
<keyword evidence="3" id="KW-0282">Flagellum</keyword>
<dbReference type="RefSeq" id="WP_380602327.1">
    <property type="nucleotide sequence ID" value="NZ_JBHSDU010000014.1"/>
</dbReference>
<keyword evidence="3" id="KW-0969">Cilium</keyword>
<evidence type="ECO:0000259" key="2">
    <source>
        <dbReference type="Pfam" id="PF02120"/>
    </source>
</evidence>
<proteinExistence type="predicted"/>
<organism evidence="3 4">
    <name type="scientific">Steroidobacter flavus</name>
    <dbReference type="NCBI Taxonomy" id="1842136"/>
    <lineage>
        <taxon>Bacteria</taxon>
        <taxon>Pseudomonadati</taxon>
        <taxon>Pseudomonadota</taxon>
        <taxon>Gammaproteobacteria</taxon>
        <taxon>Steroidobacterales</taxon>
        <taxon>Steroidobacteraceae</taxon>
        <taxon>Steroidobacter</taxon>
    </lineage>
</organism>
<name>A0ABV8T0E0_9GAMM</name>
<reference evidence="4" key="1">
    <citation type="journal article" date="2019" name="Int. J. Syst. Evol. Microbiol.">
        <title>The Global Catalogue of Microorganisms (GCM) 10K type strain sequencing project: providing services to taxonomists for standard genome sequencing and annotation.</title>
        <authorList>
            <consortium name="The Broad Institute Genomics Platform"/>
            <consortium name="The Broad Institute Genome Sequencing Center for Infectious Disease"/>
            <person name="Wu L."/>
            <person name="Ma J."/>
        </authorList>
    </citation>
    <scope>NUCLEOTIDE SEQUENCE [LARGE SCALE GENOMIC DNA]</scope>
    <source>
        <strain evidence="4">CGMCC 1.10759</strain>
    </source>
</reference>
<dbReference type="Gene3D" id="3.30.750.140">
    <property type="match status" value="1"/>
</dbReference>
<comment type="caution">
    <text evidence="3">The sequence shown here is derived from an EMBL/GenBank/DDBJ whole genome shotgun (WGS) entry which is preliminary data.</text>
</comment>
<accession>A0ABV8T0E0</accession>
<dbReference type="Pfam" id="PF02120">
    <property type="entry name" value="Flg_hook"/>
    <property type="match status" value="1"/>
</dbReference>
<dbReference type="InterPro" id="IPR021136">
    <property type="entry name" value="Flagellar_hook_control-like_C"/>
</dbReference>
<feature type="region of interest" description="Disordered" evidence="1">
    <location>
        <begin position="1"/>
        <end position="26"/>
    </location>
</feature>
<evidence type="ECO:0000313" key="3">
    <source>
        <dbReference type="EMBL" id="MFC4312702.1"/>
    </source>
</evidence>
<keyword evidence="3" id="KW-0966">Cell projection</keyword>
<evidence type="ECO:0000313" key="4">
    <source>
        <dbReference type="Proteomes" id="UP001595904"/>
    </source>
</evidence>
<gene>
    <name evidence="3" type="ORF">ACFPN2_26695</name>
</gene>
<keyword evidence="4" id="KW-1185">Reference proteome</keyword>
<evidence type="ECO:0000256" key="1">
    <source>
        <dbReference type="SAM" id="MobiDB-lite"/>
    </source>
</evidence>
<dbReference type="EMBL" id="JBHSDU010000014">
    <property type="protein sequence ID" value="MFC4312702.1"/>
    <property type="molecule type" value="Genomic_DNA"/>
</dbReference>
<dbReference type="Proteomes" id="UP001595904">
    <property type="component" value="Unassembled WGS sequence"/>
</dbReference>